<gene>
    <name evidence="2" type="ORF">RIF29_00358</name>
</gene>
<feature type="region of interest" description="Disordered" evidence="1">
    <location>
        <begin position="1"/>
        <end position="37"/>
    </location>
</feature>
<proteinExistence type="predicted"/>
<protein>
    <submittedName>
        <fullName evidence="2">Uncharacterized protein</fullName>
    </submittedName>
</protein>
<dbReference type="AlphaFoldDB" id="A0AAN9IVK3"/>
<sequence length="117" mass="12703">MEALAEQNLGEKHEKPSSDGDDQKARSNKKVKTDEMRSGDVVEMVDIQKPSYREDLIPPSIQSIIAAVVPPSIDAGADSITWARENDGVFSIASSATLLHDTLLPGNFNGTNFLFCL</sequence>
<comment type="caution">
    <text evidence="2">The sequence shown here is derived from an EMBL/GenBank/DDBJ whole genome shotgun (WGS) entry which is preliminary data.</text>
</comment>
<dbReference type="EMBL" id="JAYWIO010000001">
    <property type="protein sequence ID" value="KAK7287220.1"/>
    <property type="molecule type" value="Genomic_DNA"/>
</dbReference>
<name>A0AAN9IVK3_CROPI</name>
<dbReference type="Proteomes" id="UP001372338">
    <property type="component" value="Unassembled WGS sequence"/>
</dbReference>
<reference evidence="2 3" key="1">
    <citation type="submission" date="2024-01" db="EMBL/GenBank/DDBJ databases">
        <title>The genomes of 5 underutilized Papilionoideae crops provide insights into root nodulation and disease resistanc.</title>
        <authorList>
            <person name="Yuan L."/>
        </authorList>
    </citation>
    <scope>NUCLEOTIDE SEQUENCE [LARGE SCALE GENOMIC DNA]</scope>
    <source>
        <strain evidence="2">ZHUSHIDOU_FW_LH</strain>
        <tissue evidence="2">Leaf</tissue>
    </source>
</reference>
<feature type="compositionally biased region" description="Basic and acidic residues" evidence="1">
    <location>
        <begin position="9"/>
        <end position="37"/>
    </location>
</feature>
<keyword evidence="3" id="KW-1185">Reference proteome</keyword>
<evidence type="ECO:0000313" key="2">
    <source>
        <dbReference type="EMBL" id="KAK7287220.1"/>
    </source>
</evidence>
<evidence type="ECO:0000256" key="1">
    <source>
        <dbReference type="SAM" id="MobiDB-lite"/>
    </source>
</evidence>
<evidence type="ECO:0000313" key="3">
    <source>
        <dbReference type="Proteomes" id="UP001372338"/>
    </source>
</evidence>
<accession>A0AAN9IVK3</accession>
<organism evidence="2 3">
    <name type="scientific">Crotalaria pallida</name>
    <name type="common">Smooth rattlebox</name>
    <name type="synonym">Crotalaria striata</name>
    <dbReference type="NCBI Taxonomy" id="3830"/>
    <lineage>
        <taxon>Eukaryota</taxon>
        <taxon>Viridiplantae</taxon>
        <taxon>Streptophyta</taxon>
        <taxon>Embryophyta</taxon>
        <taxon>Tracheophyta</taxon>
        <taxon>Spermatophyta</taxon>
        <taxon>Magnoliopsida</taxon>
        <taxon>eudicotyledons</taxon>
        <taxon>Gunneridae</taxon>
        <taxon>Pentapetalae</taxon>
        <taxon>rosids</taxon>
        <taxon>fabids</taxon>
        <taxon>Fabales</taxon>
        <taxon>Fabaceae</taxon>
        <taxon>Papilionoideae</taxon>
        <taxon>50 kb inversion clade</taxon>
        <taxon>genistoids sensu lato</taxon>
        <taxon>core genistoids</taxon>
        <taxon>Crotalarieae</taxon>
        <taxon>Crotalaria</taxon>
    </lineage>
</organism>